<evidence type="ECO:0000259" key="1">
    <source>
        <dbReference type="Pfam" id="PF01467"/>
    </source>
</evidence>
<dbReference type="InterPro" id="IPR004821">
    <property type="entry name" value="Cyt_trans-like"/>
</dbReference>
<dbReference type="Pfam" id="PF01467">
    <property type="entry name" value="CTP_transf_like"/>
    <property type="match status" value="1"/>
</dbReference>
<reference evidence="2 3" key="1">
    <citation type="submission" date="2015-09" db="EMBL/GenBank/DDBJ databases">
        <title>Draft genome of the scarab beetle Oryctes borbonicus.</title>
        <authorList>
            <person name="Meyer J.M."/>
            <person name="Markov G.V."/>
            <person name="Baskaran P."/>
            <person name="Herrmann M."/>
            <person name="Sommer R.J."/>
            <person name="Roedelsperger C."/>
        </authorList>
    </citation>
    <scope>NUCLEOTIDE SEQUENCE [LARGE SCALE GENOMIC DNA]</scope>
    <source>
        <strain evidence="2">OB123</strain>
        <tissue evidence="2">Whole animal</tissue>
    </source>
</reference>
<dbReference type="EMBL" id="LJIG01009518">
    <property type="protein sequence ID" value="KRT82920.1"/>
    <property type="molecule type" value="Genomic_DNA"/>
</dbReference>
<proteinExistence type="predicted"/>
<organism evidence="2 3">
    <name type="scientific">Oryctes borbonicus</name>
    <dbReference type="NCBI Taxonomy" id="1629725"/>
    <lineage>
        <taxon>Eukaryota</taxon>
        <taxon>Metazoa</taxon>
        <taxon>Ecdysozoa</taxon>
        <taxon>Arthropoda</taxon>
        <taxon>Hexapoda</taxon>
        <taxon>Insecta</taxon>
        <taxon>Pterygota</taxon>
        <taxon>Neoptera</taxon>
        <taxon>Endopterygota</taxon>
        <taxon>Coleoptera</taxon>
        <taxon>Polyphaga</taxon>
        <taxon>Scarabaeiformia</taxon>
        <taxon>Scarabaeidae</taxon>
        <taxon>Dynastinae</taxon>
        <taxon>Oryctes</taxon>
    </lineage>
</organism>
<protein>
    <recommendedName>
        <fullName evidence="1">Cytidyltransferase-like domain-containing protein</fullName>
    </recommendedName>
</protein>
<feature type="domain" description="Cytidyltransferase-like" evidence="1">
    <location>
        <begin position="169"/>
        <end position="233"/>
    </location>
</feature>
<dbReference type="Proteomes" id="UP000051574">
    <property type="component" value="Unassembled WGS sequence"/>
</dbReference>
<name>A0A0T6B6A8_9SCAR</name>
<gene>
    <name evidence="2" type="ORF">AMK59_4345</name>
</gene>
<sequence>MQEEKLIVSQFAEPKMLVKTGLLIVSNPTHIAKIIPSLKKYVNNTLYIQLLSALTDPFGSFYPNLFNTWPKFRQTITGIYKQASDLNEIDIRVLISGLKYKNMEYIRTSRPIDLVIFDQQHPEKDINNFMKNRIKNVTEGCTFLTTDSGSIEEPIVDVVDNDKVYKHSVLGGTFDRLHTAHKLLLTEASLRATEKITVGVTEENMLGNKTLWELIQPIDERISAVKDFLKDINSELIRNVVPISDFC</sequence>
<feature type="non-terminal residue" evidence="2">
    <location>
        <position position="247"/>
    </location>
</feature>
<dbReference type="AlphaFoldDB" id="A0A0T6B6A8"/>
<accession>A0A0T6B6A8</accession>
<evidence type="ECO:0000313" key="3">
    <source>
        <dbReference type="Proteomes" id="UP000051574"/>
    </source>
</evidence>
<evidence type="ECO:0000313" key="2">
    <source>
        <dbReference type="EMBL" id="KRT82920.1"/>
    </source>
</evidence>
<comment type="caution">
    <text evidence="2">The sequence shown here is derived from an EMBL/GenBank/DDBJ whole genome shotgun (WGS) entry which is preliminary data.</text>
</comment>
<dbReference type="InterPro" id="IPR014729">
    <property type="entry name" value="Rossmann-like_a/b/a_fold"/>
</dbReference>
<keyword evidence="3" id="KW-1185">Reference proteome</keyword>
<dbReference type="GO" id="GO:0003824">
    <property type="term" value="F:catalytic activity"/>
    <property type="evidence" value="ECO:0007669"/>
    <property type="project" value="InterPro"/>
</dbReference>
<dbReference type="OrthoDB" id="330671at2759"/>
<dbReference type="Gene3D" id="3.40.50.620">
    <property type="entry name" value="HUPs"/>
    <property type="match status" value="1"/>
</dbReference>
<dbReference type="SUPFAM" id="SSF52374">
    <property type="entry name" value="Nucleotidylyl transferase"/>
    <property type="match status" value="1"/>
</dbReference>